<keyword evidence="3" id="KW-1185">Reference proteome</keyword>
<accession>A0A9X0AL08</accession>
<reference evidence="2" key="1">
    <citation type="submission" date="2022-11" db="EMBL/GenBank/DDBJ databases">
        <title>Genome Resource of Sclerotinia nivalis Strain SnTB1, a Plant Pathogen Isolated from American Ginseng.</title>
        <authorList>
            <person name="Fan S."/>
        </authorList>
    </citation>
    <scope>NUCLEOTIDE SEQUENCE</scope>
    <source>
        <strain evidence="2">SnTB1</strain>
    </source>
</reference>
<evidence type="ECO:0000313" key="2">
    <source>
        <dbReference type="EMBL" id="KAJ8064736.1"/>
    </source>
</evidence>
<gene>
    <name evidence="2" type="ORF">OCU04_007054</name>
</gene>
<evidence type="ECO:0000256" key="1">
    <source>
        <dbReference type="SAM" id="MobiDB-lite"/>
    </source>
</evidence>
<name>A0A9X0AL08_9HELO</name>
<dbReference type="EMBL" id="JAPEIS010000007">
    <property type="protein sequence ID" value="KAJ8064736.1"/>
    <property type="molecule type" value="Genomic_DNA"/>
</dbReference>
<protein>
    <submittedName>
        <fullName evidence="2">Uncharacterized protein</fullName>
    </submittedName>
</protein>
<dbReference type="OrthoDB" id="10432683at2759"/>
<comment type="caution">
    <text evidence="2">The sequence shown here is derived from an EMBL/GenBank/DDBJ whole genome shotgun (WGS) entry which is preliminary data.</text>
</comment>
<dbReference type="Proteomes" id="UP001152300">
    <property type="component" value="Unassembled WGS sequence"/>
</dbReference>
<dbReference type="AlphaFoldDB" id="A0A9X0AL08"/>
<feature type="region of interest" description="Disordered" evidence="1">
    <location>
        <begin position="162"/>
        <end position="234"/>
    </location>
</feature>
<sequence length="234" mass="25858">MNYLYFGYRRYGDDVYDALSNTPRNALRTLEMKVGATSAAQDDIFSPLAFNPFQFNTSYCRTQLVAGESSESAIDSQKDYLYVTEEQEQEAMKRMKDSMVAKDAAMDVSNGASTGKSKRPSHPSGAGSMSSFAFVLIYLPPYHSRSFYQASVLKHLSSRLGRRVSDKGRIQKKSKPKPADKKGLVPGESTTRYAVKPAEERGGSGDTTTSEHLSSDEDTEDEFPGGIHVKPIYS</sequence>
<organism evidence="2 3">
    <name type="scientific">Sclerotinia nivalis</name>
    <dbReference type="NCBI Taxonomy" id="352851"/>
    <lineage>
        <taxon>Eukaryota</taxon>
        <taxon>Fungi</taxon>
        <taxon>Dikarya</taxon>
        <taxon>Ascomycota</taxon>
        <taxon>Pezizomycotina</taxon>
        <taxon>Leotiomycetes</taxon>
        <taxon>Helotiales</taxon>
        <taxon>Sclerotiniaceae</taxon>
        <taxon>Sclerotinia</taxon>
    </lineage>
</organism>
<proteinExistence type="predicted"/>
<evidence type="ECO:0000313" key="3">
    <source>
        <dbReference type="Proteomes" id="UP001152300"/>
    </source>
</evidence>